<organism evidence="2 3">
    <name type="scientific">Laceyella putida</name>
    <dbReference type="NCBI Taxonomy" id="110101"/>
    <lineage>
        <taxon>Bacteria</taxon>
        <taxon>Bacillati</taxon>
        <taxon>Bacillota</taxon>
        <taxon>Bacilli</taxon>
        <taxon>Bacillales</taxon>
        <taxon>Thermoactinomycetaceae</taxon>
        <taxon>Laceyella</taxon>
    </lineage>
</organism>
<dbReference type="EMBL" id="JBHTBW010000081">
    <property type="protein sequence ID" value="MFC7443199.1"/>
    <property type="molecule type" value="Genomic_DNA"/>
</dbReference>
<protein>
    <submittedName>
        <fullName evidence="2">Uncharacterized protein</fullName>
    </submittedName>
</protein>
<dbReference type="RefSeq" id="WP_379867526.1">
    <property type="nucleotide sequence ID" value="NZ_JBHTBW010000081.1"/>
</dbReference>
<reference evidence="3" key="1">
    <citation type="journal article" date="2019" name="Int. J. Syst. Evol. Microbiol.">
        <title>The Global Catalogue of Microorganisms (GCM) 10K type strain sequencing project: providing services to taxonomists for standard genome sequencing and annotation.</title>
        <authorList>
            <consortium name="The Broad Institute Genomics Platform"/>
            <consortium name="The Broad Institute Genome Sequencing Center for Infectious Disease"/>
            <person name="Wu L."/>
            <person name="Ma J."/>
        </authorList>
    </citation>
    <scope>NUCLEOTIDE SEQUENCE [LARGE SCALE GENOMIC DNA]</scope>
    <source>
        <strain evidence="3">CGMCC 1.12942</strain>
    </source>
</reference>
<gene>
    <name evidence="2" type="ORF">ACFQNG_19210</name>
</gene>
<sequence>MTFEDRLKGKGMTARSGETGSLGQPLMPIRMEIHGAGCGHTVWM</sequence>
<name>A0ABW2RQP9_9BACL</name>
<evidence type="ECO:0000313" key="3">
    <source>
        <dbReference type="Proteomes" id="UP001596500"/>
    </source>
</evidence>
<dbReference type="Proteomes" id="UP001596500">
    <property type="component" value="Unassembled WGS sequence"/>
</dbReference>
<accession>A0ABW2RQP9</accession>
<comment type="caution">
    <text evidence="2">The sequence shown here is derived from an EMBL/GenBank/DDBJ whole genome shotgun (WGS) entry which is preliminary data.</text>
</comment>
<keyword evidence="3" id="KW-1185">Reference proteome</keyword>
<feature type="region of interest" description="Disordered" evidence="1">
    <location>
        <begin position="1"/>
        <end position="26"/>
    </location>
</feature>
<evidence type="ECO:0000313" key="2">
    <source>
        <dbReference type="EMBL" id="MFC7443199.1"/>
    </source>
</evidence>
<evidence type="ECO:0000256" key="1">
    <source>
        <dbReference type="SAM" id="MobiDB-lite"/>
    </source>
</evidence>
<proteinExistence type="predicted"/>